<feature type="domain" description="Methionyl/Valyl/Leucyl/Isoleucyl-tRNA synthetase anticodon-binding" evidence="11">
    <location>
        <begin position="654"/>
        <end position="770"/>
    </location>
</feature>
<keyword evidence="4 9" id="KW-0547">Nucleotide-binding</keyword>
<evidence type="ECO:0000259" key="12">
    <source>
        <dbReference type="Pfam" id="PF09334"/>
    </source>
</evidence>
<sequence length="807" mass="92909">MKYNPEKIERKWQRYWEAKKFYHTKNSPPAGGNYMLLTEFAYPSGNLHIGHWLAFSVPDILARYLKMNGKNVLYPTGFDAFGLPAENAAIQRNINPRDWTEENIKQMTKQLKSIGAMFDWSRAISTIDPEYYKWTQWMFLKMYEKGLAYREKTFVNWCPKDKTVLANEQVKDGYCDRCGTEVEQKELFQWMFKITDYADRLIDDLDKADYPETVRVAQRNWIGRSEGALLKFPIFNPKFSKGGQEYIEVFTTRADTLFGATYLVLAPEHPMVTKLTKDENLSAVSKYLEEVKNKTEMERLHIDKSKTGVNTGGYVLNPINNEKIPIWVADYVIGWYGTGAVMAVPAHDERDYEFAKKFDLPIKEVVKGGNIEKSAFTENGVLTNSDEFDRISSGEARKRIVEKLKEKGLADFKKNYKLHDWVLSRQRYWGVPIPMIRCGPPAGGCGYQPVPEKDLPVELPKLEDFKPTDDGRSPLAKAEGWVNVKCPKCGQEAKRETDTMDTFVDSSWYFLRYADPKNKKEFADKKKLKSWLPVPLYIGGAEHNTMHLLYSRFITKALYDLGCLDFSEPYLARRNHGVILDLTGQKMSKSKGNATDPDKEVSKYGADSVRMYLAFAGPYDQNIIWSAEGLVGIFRFLNRVWNFIGEPVEPKTADKEVDKILNKFTKEIGDDIKDLKFNTGVSGLMKLLNAIEDKWLTKKQYGTFLKLLAPFAPHIAEELWQTVLKNKKSIHLEKWPKYNEALLSDEPIELVIQINGVKREVLKITKGLSEEDVKRIVLDNENVKKHLAGKEIKKFIYIKDRLVNVVV</sequence>
<gene>
    <name evidence="9" type="primary">leuS</name>
    <name evidence="14" type="ORF">A3G51_00285</name>
</gene>
<evidence type="ECO:0000256" key="9">
    <source>
        <dbReference type="HAMAP-Rule" id="MF_00049"/>
    </source>
</evidence>
<evidence type="ECO:0000313" key="14">
    <source>
        <dbReference type="EMBL" id="OGN34288.1"/>
    </source>
</evidence>
<dbReference type="AlphaFoldDB" id="A0A1F8HBB7"/>
<accession>A0A1F8HBB7</accession>
<dbReference type="SUPFAM" id="SSF47323">
    <property type="entry name" value="Anticodon-binding domain of a subclass of class I aminoacyl-tRNA synthetases"/>
    <property type="match status" value="1"/>
</dbReference>
<dbReference type="PANTHER" id="PTHR43740">
    <property type="entry name" value="LEUCYL-TRNA SYNTHETASE"/>
    <property type="match status" value="1"/>
</dbReference>
<dbReference type="NCBIfam" id="TIGR00396">
    <property type="entry name" value="leuS_bact"/>
    <property type="match status" value="1"/>
</dbReference>
<dbReference type="InterPro" id="IPR013155">
    <property type="entry name" value="M/V/L/I-tRNA-synth_anticd-bd"/>
</dbReference>
<dbReference type="CDD" id="cd07958">
    <property type="entry name" value="Anticodon_Ia_Leu_BEm"/>
    <property type="match status" value="1"/>
</dbReference>
<dbReference type="Pfam" id="PF13603">
    <property type="entry name" value="tRNA-synt_1_2"/>
    <property type="match status" value="1"/>
</dbReference>
<dbReference type="GO" id="GO:0002161">
    <property type="term" value="F:aminoacyl-tRNA deacylase activity"/>
    <property type="evidence" value="ECO:0007669"/>
    <property type="project" value="InterPro"/>
</dbReference>
<dbReference type="HAMAP" id="MF_00049_B">
    <property type="entry name" value="Leu_tRNA_synth_B"/>
    <property type="match status" value="1"/>
</dbReference>
<dbReference type="InterPro" id="IPR014729">
    <property type="entry name" value="Rossmann-like_a/b/a_fold"/>
</dbReference>
<evidence type="ECO:0000256" key="2">
    <source>
        <dbReference type="ARBA" id="ARBA00022490"/>
    </source>
</evidence>
<keyword evidence="7 9" id="KW-0030">Aminoacyl-tRNA synthetase</keyword>
<dbReference type="Pfam" id="PF08264">
    <property type="entry name" value="Anticodon_1"/>
    <property type="match status" value="1"/>
</dbReference>
<dbReference type="PANTHER" id="PTHR43740:SF2">
    <property type="entry name" value="LEUCINE--TRNA LIGASE, MITOCHONDRIAL"/>
    <property type="match status" value="1"/>
</dbReference>
<evidence type="ECO:0000259" key="11">
    <source>
        <dbReference type="Pfam" id="PF08264"/>
    </source>
</evidence>
<comment type="caution">
    <text evidence="9">Lacks conserved residue(s) required for the propagation of feature annotation.</text>
</comment>
<evidence type="ECO:0000259" key="13">
    <source>
        <dbReference type="Pfam" id="PF13603"/>
    </source>
</evidence>
<dbReference type="SUPFAM" id="SSF50677">
    <property type="entry name" value="ValRS/IleRS/LeuRS editing domain"/>
    <property type="match status" value="1"/>
</dbReference>
<dbReference type="GO" id="GO:0006429">
    <property type="term" value="P:leucyl-tRNA aminoacylation"/>
    <property type="evidence" value="ECO:0007669"/>
    <property type="project" value="UniProtKB-UniRule"/>
</dbReference>
<dbReference type="GO" id="GO:0005829">
    <property type="term" value="C:cytosol"/>
    <property type="evidence" value="ECO:0007669"/>
    <property type="project" value="TreeGrafter"/>
</dbReference>
<dbReference type="Proteomes" id="UP000177745">
    <property type="component" value="Unassembled WGS sequence"/>
</dbReference>
<evidence type="ECO:0000313" key="15">
    <source>
        <dbReference type="Proteomes" id="UP000177745"/>
    </source>
</evidence>
<dbReference type="FunFam" id="3.40.50.620:FF:000056">
    <property type="entry name" value="Leucine--tRNA ligase"/>
    <property type="match status" value="1"/>
</dbReference>
<dbReference type="Gene3D" id="1.10.730.10">
    <property type="entry name" value="Isoleucyl-tRNA Synthetase, Domain 1"/>
    <property type="match status" value="2"/>
</dbReference>
<evidence type="ECO:0000256" key="7">
    <source>
        <dbReference type="ARBA" id="ARBA00023146"/>
    </source>
</evidence>
<dbReference type="InterPro" id="IPR025709">
    <property type="entry name" value="Leu_tRNA-synth_edit"/>
</dbReference>
<dbReference type="FunFam" id="1.10.730.10:FF:000002">
    <property type="entry name" value="Leucine--tRNA ligase"/>
    <property type="match status" value="1"/>
</dbReference>
<comment type="subcellular location">
    <subcellularLocation>
        <location evidence="9">Cytoplasm</location>
    </subcellularLocation>
</comment>
<name>A0A1F8HBB7_9BACT</name>
<dbReference type="InterPro" id="IPR009080">
    <property type="entry name" value="tRNAsynth_Ia_anticodon-bd"/>
</dbReference>
<keyword evidence="3 9" id="KW-0436">Ligase</keyword>
<keyword evidence="2 9" id="KW-0963">Cytoplasm</keyword>
<comment type="caution">
    <text evidence="14">The sequence shown here is derived from an EMBL/GenBank/DDBJ whole genome shotgun (WGS) entry which is preliminary data.</text>
</comment>
<dbReference type="EMBL" id="MGKY01000003">
    <property type="protein sequence ID" value="OGN34288.1"/>
    <property type="molecule type" value="Genomic_DNA"/>
</dbReference>
<dbReference type="InterPro" id="IPR002302">
    <property type="entry name" value="Leu-tRNA-ligase"/>
</dbReference>
<evidence type="ECO:0000256" key="4">
    <source>
        <dbReference type="ARBA" id="ARBA00022741"/>
    </source>
</evidence>
<feature type="domain" description="Leucyl-tRNA synthetase editing" evidence="13">
    <location>
        <begin position="219"/>
        <end position="404"/>
    </location>
</feature>
<dbReference type="GO" id="GO:0005524">
    <property type="term" value="F:ATP binding"/>
    <property type="evidence" value="ECO:0007669"/>
    <property type="project" value="UniProtKB-UniRule"/>
</dbReference>
<reference evidence="14 15" key="1">
    <citation type="journal article" date="2016" name="Nat. Commun.">
        <title>Thousands of microbial genomes shed light on interconnected biogeochemical processes in an aquifer system.</title>
        <authorList>
            <person name="Anantharaman K."/>
            <person name="Brown C.T."/>
            <person name="Hug L.A."/>
            <person name="Sharon I."/>
            <person name="Castelle C.J."/>
            <person name="Probst A.J."/>
            <person name="Thomas B.C."/>
            <person name="Singh A."/>
            <person name="Wilkins M.J."/>
            <person name="Karaoz U."/>
            <person name="Brodie E.L."/>
            <person name="Williams K.H."/>
            <person name="Hubbard S.S."/>
            <person name="Banfield J.F."/>
        </authorList>
    </citation>
    <scope>NUCLEOTIDE SEQUENCE [LARGE SCALE GENOMIC DNA]</scope>
</reference>
<dbReference type="Gene3D" id="3.40.50.620">
    <property type="entry name" value="HUPs"/>
    <property type="match status" value="1"/>
</dbReference>
<dbReference type="Gene3D" id="3.90.740.10">
    <property type="entry name" value="Valyl/Leucyl/Isoleucyl-tRNA synthetase, editing domain"/>
    <property type="match status" value="1"/>
</dbReference>
<keyword evidence="6 9" id="KW-0648">Protein biosynthesis</keyword>
<evidence type="ECO:0000256" key="8">
    <source>
        <dbReference type="ARBA" id="ARBA00047469"/>
    </source>
</evidence>
<feature type="short sequence motif" description="'KMSKS' region" evidence="9">
    <location>
        <begin position="586"/>
        <end position="590"/>
    </location>
</feature>
<dbReference type="InterPro" id="IPR009008">
    <property type="entry name" value="Val/Leu/Ile-tRNA-synth_edit"/>
</dbReference>
<comment type="catalytic activity">
    <reaction evidence="8 9">
        <text>tRNA(Leu) + L-leucine + ATP = L-leucyl-tRNA(Leu) + AMP + diphosphate</text>
        <dbReference type="Rhea" id="RHEA:11688"/>
        <dbReference type="Rhea" id="RHEA-COMP:9613"/>
        <dbReference type="Rhea" id="RHEA-COMP:9622"/>
        <dbReference type="ChEBI" id="CHEBI:30616"/>
        <dbReference type="ChEBI" id="CHEBI:33019"/>
        <dbReference type="ChEBI" id="CHEBI:57427"/>
        <dbReference type="ChEBI" id="CHEBI:78442"/>
        <dbReference type="ChEBI" id="CHEBI:78494"/>
        <dbReference type="ChEBI" id="CHEBI:456215"/>
        <dbReference type="EC" id="6.1.1.4"/>
    </reaction>
</comment>
<evidence type="ECO:0000256" key="10">
    <source>
        <dbReference type="RuleBase" id="RU363039"/>
    </source>
</evidence>
<evidence type="ECO:0000256" key="5">
    <source>
        <dbReference type="ARBA" id="ARBA00022840"/>
    </source>
</evidence>
<comment type="similarity">
    <text evidence="1 9 10">Belongs to the class-I aminoacyl-tRNA synthetase family.</text>
</comment>
<keyword evidence="5 9" id="KW-0067">ATP-binding</keyword>
<feature type="binding site" evidence="9">
    <location>
        <position position="589"/>
    </location>
    <ligand>
        <name>ATP</name>
        <dbReference type="ChEBI" id="CHEBI:30616"/>
    </ligand>
</feature>
<evidence type="ECO:0000256" key="3">
    <source>
        <dbReference type="ARBA" id="ARBA00022598"/>
    </source>
</evidence>
<protein>
    <recommendedName>
        <fullName evidence="9">Leucine--tRNA ligase</fullName>
        <ecNumber evidence="9">6.1.1.4</ecNumber>
    </recommendedName>
    <alternativeName>
        <fullName evidence="9">Leucyl-tRNA synthetase</fullName>
        <shortName evidence="9">LeuRS</shortName>
    </alternativeName>
</protein>
<evidence type="ECO:0000256" key="6">
    <source>
        <dbReference type="ARBA" id="ARBA00022917"/>
    </source>
</evidence>
<organism evidence="14 15">
    <name type="scientific">Candidatus Yanofskybacteria bacterium RIFCSPLOWO2_12_FULL_43_11b</name>
    <dbReference type="NCBI Taxonomy" id="1802710"/>
    <lineage>
        <taxon>Bacteria</taxon>
        <taxon>Candidatus Yanofskyibacteriota</taxon>
    </lineage>
</organism>
<dbReference type="CDD" id="cd00812">
    <property type="entry name" value="LeuRS_core"/>
    <property type="match status" value="1"/>
</dbReference>
<evidence type="ECO:0000256" key="1">
    <source>
        <dbReference type="ARBA" id="ARBA00005594"/>
    </source>
</evidence>
<proteinExistence type="inferred from homology"/>
<dbReference type="GO" id="GO:0004823">
    <property type="term" value="F:leucine-tRNA ligase activity"/>
    <property type="evidence" value="ECO:0007669"/>
    <property type="project" value="UniProtKB-UniRule"/>
</dbReference>
<feature type="domain" description="Methionyl/Leucyl tRNA synthetase" evidence="12">
    <location>
        <begin position="38"/>
        <end position="183"/>
    </location>
</feature>
<dbReference type="InterPro" id="IPR015413">
    <property type="entry name" value="Methionyl/Leucyl_tRNA_Synth"/>
</dbReference>
<dbReference type="EC" id="6.1.1.4" evidence="9"/>
<dbReference type="FunFam" id="3.40.50.620:FF:000003">
    <property type="entry name" value="Leucine--tRNA ligase"/>
    <property type="match status" value="1"/>
</dbReference>
<dbReference type="SUPFAM" id="SSF52374">
    <property type="entry name" value="Nucleotidylyl transferase"/>
    <property type="match status" value="1"/>
</dbReference>
<feature type="domain" description="Methionyl/Leucyl tRNA synthetase" evidence="12">
    <location>
        <begin position="580"/>
        <end position="631"/>
    </location>
</feature>
<dbReference type="Pfam" id="PF09334">
    <property type="entry name" value="tRNA-synt_1g"/>
    <property type="match status" value="2"/>
</dbReference>
<dbReference type="PRINTS" id="PR00985">
    <property type="entry name" value="TRNASYNTHLEU"/>
</dbReference>